<proteinExistence type="inferred from homology"/>
<keyword evidence="4" id="KW-0238">DNA-binding</keyword>
<dbReference type="Pfam" id="PF04542">
    <property type="entry name" value="Sigma70_r2"/>
    <property type="match status" value="1"/>
</dbReference>
<dbReference type="PANTHER" id="PTHR43133:SF8">
    <property type="entry name" value="RNA POLYMERASE SIGMA FACTOR HI_1459-RELATED"/>
    <property type="match status" value="1"/>
</dbReference>
<dbReference type="InterPro" id="IPR013324">
    <property type="entry name" value="RNA_pol_sigma_r3/r4-like"/>
</dbReference>
<keyword evidence="3" id="KW-0731">Sigma factor</keyword>
<dbReference type="SUPFAM" id="SSF88659">
    <property type="entry name" value="Sigma3 and sigma4 domains of RNA polymerase sigma factors"/>
    <property type="match status" value="1"/>
</dbReference>
<gene>
    <name evidence="7" type="ORF">C1280_06665</name>
</gene>
<comment type="similarity">
    <text evidence="1">Belongs to the sigma-70 factor family. ECF subfamily.</text>
</comment>
<dbReference type="SUPFAM" id="SSF88946">
    <property type="entry name" value="Sigma2 domain of RNA polymerase sigma factors"/>
    <property type="match status" value="1"/>
</dbReference>
<dbReference type="NCBIfam" id="TIGR02937">
    <property type="entry name" value="sigma70-ECF"/>
    <property type="match status" value="1"/>
</dbReference>
<dbReference type="PANTHER" id="PTHR43133">
    <property type="entry name" value="RNA POLYMERASE ECF-TYPE SIGMA FACTO"/>
    <property type="match status" value="1"/>
</dbReference>
<protein>
    <submittedName>
        <fullName evidence="7">Sigma-70 family RNA polymerase sigma factor</fullName>
    </submittedName>
</protein>
<dbReference type="Proteomes" id="UP000245802">
    <property type="component" value="Chromosome"/>
</dbReference>
<evidence type="ECO:0000256" key="5">
    <source>
        <dbReference type="ARBA" id="ARBA00023163"/>
    </source>
</evidence>
<keyword evidence="5" id="KW-0804">Transcription</keyword>
<evidence type="ECO:0000313" key="8">
    <source>
        <dbReference type="Proteomes" id="UP000245802"/>
    </source>
</evidence>
<reference evidence="7 8" key="1">
    <citation type="submission" date="2018-01" db="EMBL/GenBank/DDBJ databases">
        <title>G. obscuriglobus.</title>
        <authorList>
            <person name="Franke J."/>
            <person name="Blomberg W."/>
            <person name="Selmecki A."/>
        </authorList>
    </citation>
    <scope>NUCLEOTIDE SEQUENCE [LARGE SCALE GENOMIC DNA]</scope>
    <source>
        <strain evidence="7 8">DSM 5831</strain>
    </source>
</reference>
<keyword evidence="8" id="KW-1185">Reference proteome</keyword>
<dbReference type="EMBL" id="CP025958">
    <property type="protein sequence ID" value="AWM36733.1"/>
    <property type="molecule type" value="Genomic_DNA"/>
</dbReference>
<sequence length="225" mass="25403">MSEAAVIDRRVRVSGQTTSSTLLAGVRARTPGAWERFEALYRPLVLYWCQQDGLRPHDAQDVSQDVFLAADRAMDRFRHDQPGDTLRGWLRMITRNKAHDHRRRNARQIPAVGGSDAQRELLSVPERPERGGGADADAVEERIVLRQAVELTLAGFKDRTRQAFWRYMIDRQRAEDVAQELGIRVHSVYLAKSRVLHRLLEEFGELVDLPEDGAPRPATGSDAAG</sequence>
<dbReference type="GO" id="GO:0006352">
    <property type="term" value="P:DNA-templated transcription initiation"/>
    <property type="evidence" value="ECO:0007669"/>
    <property type="project" value="InterPro"/>
</dbReference>
<evidence type="ECO:0000256" key="1">
    <source>
        <dbReference type="ARBA" id="ARBA00010641"/>
    </source>
</evidence>
<dbReference type="OrthoDB" id="281047at2"/>
<dbReference type="InterPro" id="IPR039425">
    <property type="entry name" value="RNA_pol_sigma-70-like"/>
</dbReference>
<dbReference type="AlphaFoldDB" id="A0A2Z3GSJ6"/>
<dbReference type="Gene3D" id="1.10.1740.10">
    <property type="match status" value="1"/>
</dbReference>
<evidence type="ECO:0000256" key="2">
    <source>
        <dbReference type="ARBA" id="ARBA00023015"/>
    </source>
</evidence>
<organism evidence="7 8">
    <name type="scientific">Gemmata obscuriglobus</name>
    <dbReference type="NCBI Taxonomy" id="114"/>
    <lineage>
        <taxon>Bacteria</taxon>
        <taxon>Pseudomonadati</taxon>
        <taxon>Planctomycetota</taxon>
        <taxon>Planctomycetia</taxon>
        <taxon>Gemmatales</taxon>
        <taxon>Gemmataceae</taxon>
        <taxon>Gemmata</taxon>
    </lineage>
</organism>
<dbReference type="GO" id="GO:0016987">
    <property type="term" value="F:sigma factor activity"/>
    <property type="evidence" value="ECO:0007669"/>
    <property type="project" value="UniProtKB-KW"/>
</dbReference>
<evidence type="ECO:0000256" key="3">
    <source>
        <dbReference type="ARBA" id="ARBA00023082"/>
    </source>
</evidence>
<dbReference type="GO" id="GO:0003677">
    <property type="term" value="F:DNA binding"/>
    <property type="evidence" value="ECO:0007669"/>
    <property type="project" value="UniProtKB-KW"/>
</dbReference>
<evidence type="ECO:0000256" key="4">
    <source>
        <dbReference type="ARBA" id="ARBA00023125"/>
    </source>
</evidence>
<dbReference type="InterPro" id="IPR014284">
    <property type="entry name" value="RNA_pol_sigma-70_dom"/>
</dbReference>
<keyword evidence="2" id="KW-0805">Transcription regulation</keyword>
<feature type="domain" description="RNA polymerase sigma-70 region 2" evidence="6">
    <location>
        <begin position="41"/>
        <end position="107"/>
    </location>
</feature>
<accession>A0A2Z3GSJ6</accession>
<evidence type="ECO:0000259" key="6">
    <source>
        <dbReference type="Pfam" id="PF04542"/>
    </source>
</evidence>
<dbReference type="InterPro" id="IPR013325">
    <property type="entry name" value="RNA_pol_sigma_r2"/>
</dbReference>
<dbReference type="KEGG" id="gog:C1280_06665"/>
<evidence type="ECO:0000313" key="7">
    <source>
        <dbReference type="EMBL" id="AWM36733.1"/>
    </source>
</evidence>
<name>A0A2Z3GSJ6_9BACT</name>
<dbReference type="InterPro" id="IPR007627">
    <property type="entry name" value="RNA_pol_sigma70_r2"/>
</dbReference>